<dbReference type="Proteomes" id="UP001332192">
    <property type="component" value="Chromosome"/>
</dbReference>
<dbReference type="Gene3D" id="3.40.1030.10">
    <property type="entry name" value="Nucleoside phosphorylase/phosphoribosyltransferase catalytic domain"/>
    <property type="match status" value="1"/>
</dbReference>
<feature type="domain" description="Glycosyl transferase family 3 N-terminal" evidence="7">
    <location>
        <begin position="14"/>
        <end position="75"/>
    </location>
</feature>
<dbReference type="EMBL" id="CP141615">
    <property type="protein sequence ID" value="WRP18515.1"/>
    <property type="molecule type" value="Genomic_DNA"/>
</dbReference>
<dbReference type="SUPFAM" id="SSF52418">
    <property type="entry name" value="Nucleoside phosphorylase/phosphoribosyltransferase catalytic domain"/>
    <property type="match status" value="1"/>
</dbReference>
<dbReference type="InterPro" id="IPR036320">
    <property type="entry name" value="Glycosyl_Trfase_fam3_N_dom_sf"/>
</dbReference>
<organism evidence="8 9">
    <name type="scientific">Carboxydichorda subterranea</name>
    <dbReference type="NCBI Taxonomy" id="3109565"/>
    <lineage>
        <taxon>Bacteria</taxon>
        <taxon>Bacillati</taxon>
        <taxon>Bacillota</taxon>
        <taxon>Limnochordia</taxon>
        <taxon>Limnochordales</taxon>
        <taxon>Geochordaceae</taxon>
        <taxon>Carboxydichorda</taxon>
    </lineage>
</organism>
<feature type="binding site" evidence="5">
    <location>
        <position position="122"/>
    </location>
    <ligand>
        <name>anthranilate</name>
        <dbReference type="ChEBI" id="CHEBI:16567"/>
        <label>1</label>
    </ligand>
</feature>
<feature type="binding site" evidence="5">
    <location>
        <position position="91"/>
    </location>
    <ligand>
        <name>anthranilate</name>
        <dbReference type="ChEBI" id="CHEBI:16567"/>
        <label>1</label>
    </ligand>
</feature>
<evidence type="ECO:0000256" key="2">
    <source>
        <dbReference type="ARBA" id="ARBA00022679"/>
    </source>
</evidence>
<keyword evidence="3 5" id="KW-0822">Tryptophan biosynthesis</keyword>
<evidence type="ECO:0000313" key="9">
    <source>
        <dbReference type="Proteomes" id="UP001332192"/>
    </source>
</evidence>
<dbReference type="GO" id="GO:0004048">
    <property type="term" value="F:anthranilate phosphoribosyltransferase activity"/>
    <property type="evidence" value="ECO:0007669"/>
    <property type="project" value="UniProtKB-EC"/>
</dbReference>
<evidence type="ECO:0000256" key="1">
    <source>
        <dbReference type="ARBA" id="ARBA00022676"/>
    </source>
</evidence>
<keyword evidence="5" id="KW-0460">Magnesium</keyword>
<feature type="domain" description="Glycosyl transferase family 3" evidence="6">
    <location>
        <begin position="85"/>
        <end position="336"/>
    </location>
</feature>
<dbReference type="Pfam" id="PF02885">
    <property type="entry name" value="Glycos_trans_3N"/>
    <property type="match status" value="1"/>
</dbReference>
<evidence type="ECO:0000259" key="7">
    <source>
        <dbReference type="Pfam" id="PF02885"/>
    </source>
</evidence>
<keyword evidence="1 5" id="KW-0328">Glycosyltransferase</keyword>
<comment type="subunit">
    <text evidence="5">Homodimer.</text>
</comment>
<feature type="binding site" evidence="5">
    <location>
        <position position="237"/>
    </location>
    <ligand>
        <name>Mg(2+)</name>
        <dbReference type="ChEBI" id="CHEBI:18420"/>
        <label>2</label>
    </ligand>
</feature>
<feature type="binding site" evidence="5">
    <location>
        <position position="91"/>
    </location>
    <ligand>
        <name>5-phospho-alpha-D-ribose 1-diphosphate</name>
        <dbReference type="ChEBI" id="CHEBI:58017"/>
    </ligand>
</feature>
<gene>
    <name evidence="5 8" type="primary">trpD</name>
    <name evidence="8" type="ORF">U7230_05795</name>
</gene>
<proteinExistence type="inferred from homology"/>
<dbReference type="InterPro" id="IPR005940">
    <property type="entry name" value="Anthranilate_Pribosyl_Tfrase"/>
</dbReference>
<dbReference type="SUPFAM" id="SSF47648">
    <property type="entry name" value="Nucleoside phosphorylase/phosphoribosyltransferase N-terminal domain"/>
    <property type="match status" value="1"/>
</dbReference>
<keyword evidence="5" id="KW-0479">Metal-binding</keyword>
<dbReference type="Pfam" id="PF00591">
    <property type="entry name" value="Glycos_transf_3"/>
    <property type="match status" value="1"/>
</dbReference>
<comment type="similarity">
    <text evidence="5">Belongs to the anthranilate phosphoribosyltransferase family.</text>
</comment>
<dbReference type="HAMAP" id="MF_00211">
    <property type="entry name" value="TrpD"/>
    <property type="match status" value="1"/>
</dbReference>
<dbReference type="EC" id="2.4.2.18" evidence="5"/>
<dbReference type="RefSeq" id="WP_324717788.1">
    <property type="nucleotide sequence ID" value="NZ_CP141615.1"/>
</dbReference>
<feature type="binding site" evidence="5">
    <location>
        <begin position="101"/>
        <end position="104"/>
    </location>
    <ligand>
        <name>5-phospho-alpha-D-ribose 1-diphosphate</name>
        <dbReference type="ChEBI" id="CHEBI:58017"/>
    </ligand>
</feature>
<comment type="pathway">
    <text evidence="5">Amino-acid biosynthesis; L-tryptophan biosynthesis; L-tryptophan from chorismate: step 2/5.</text>
</comment>
<dbReference type="NCBIfam" id="TIGR01245">
    <property type="entry name" value="trpD"/>
    <property type="match status" value="1"/>
</dbReference>
<keyword evidence="9" id="KW-1185">Reference proteome</keyword>
<dbReference type="Gene3D" id="1.20.970.10">
    <property type="entry name" value="Transferase, Pyrimidine Nucleoside Phosphorylase, Chain C"/>
    <property type="match status" value="1"/>
</dbReference>
<sequence length="354" mass="36730">MSSMEAFEPFPIQRAIEILAQGRSLTRSQAESVMTAIMRGEATPAQIAGFAVALRMKGETVDEVAGLAQAMRRHALKVTPPPGRKVVDTCGTGGDRLHSINVSTAAAFVVAGAGLTVAKHGNRSVSSKAGSADVLEALGVAIDLDPQAVSRCLEEVGLAFLFAPVFHPAMRHAAGPRRELEIRTVFNILGPLTNPADAPYQLVGVYEPRLVPLVAGALASLGARRALVVHGTDGMDEITLSGPTLAARVEDGAVVEQLVIEPAQLGLTPAGPDAVRGDGPVTNARVVSDVLSGRMHGPVRDVVVLNAGAAIWTAGEAASLAEGMEVARDVLDSGRARERLEALVSFSREAKGAA</sequence>
<comment type="catalytic activity">
    <reaction evidence="5">
        <text>N-(5-phospho-beta-D-ribosyl)anthranilate + diphosphate = 5-phospho-alpha-D-ribose 1-diphosphate + anthranilate</text>
        <dbReference type="Rhea" id="RHEA:11768"/>
        <dbReference type="ChEBI" id="CHEBI:16567"/>
        <dbReference type="ChEBI" id="CHEBI:18277"/>
        <dbReference type="ChEBI" id="CHEBI:33019"/>
        <dbReference type="ChEBI" id="CHEBI:58017"/>
        <dbReference type="EC" id="2.4.2.18"/>
    </reaction>
</comment>
<comment type="function">
    <text evidence="5">Catalyzes the transfer of the phosphoribosyl group of 5-phosphorylribose-1-pyrophosphate (PRPP) to anthranilate to yield N-(5'-phosphoribosyl)-anthranilate (PRA).</text>
</comment>
<evidence type="ECO:0000256" key="5">
    <source>
        <dbReference type="HAMAP-Rule" id="MF_00211"/>
    </source>
</evidence>
<dbReference type="InterPro" id="IPR000312">
    <property type="entry name" value="Glycosyl_Trfase_fam3"/>
</dbReference>
<feature type="binding site" evidence="5">
    <location>
        <begin position="119"/>
        <end position="127"/>
    </location>
    <ligand>
        <name>5-phospho-alpha-D-ribose 1-diphosphate</name>
        <dbReference type="ChEBI" id="CHEBI:58017"/>
    </ligand>
</feature>
<feature type="binding site" evidence="5">
    <location>
        <position position="237"/>
    </location>
    <ligand>
        <name>Mg(2+)</name>
        <dbReference type="ChEBI" id="CHEBI:18420"/>
        <label>1</label>
    </ligand>
</feature>
<dbReference type="PANTHER" id="PTHR43285:SF2">
    <property type="entry name" value="ANTHRANILATE PHOSPHORIBOSYLTRANSFERASE"/>
    <property type="match status" value="1"/>
</dbReference>
<feature type="binding site" evidence="5">
    <location>
        <position position="99"/>
    </location>
    <ligand>
        <name>5-phospho-alpha-D-ribose 1-diphosphate</name>
        <dbReference type="ChEBI" id="CHEBI:58017"/>
    </ligand>
</feature>
<evidence type="ECO:0000256" key="4">
    <source>
        <dbReference type="ARBA" id="ARBA00023141"/>
    </source>
</evidence>
<protein>
    <recommendedName>
        <fullName evidence="5">Anthranilate phosphoribosyltransferase</fullName>
        <ecNumber evidence="5">2.4.2.18</ecNumber>
    </recommendedName>
</protein>
<feature type="binding site" evidence="5">
    <location>
        <position position="131"/>
    </location>
    <ligand>
        <name>5-phospho-alpha-D-ribose 1-diphosphate</name>
        <dbReference type="ChEBI" id="CHEBI:58017"/>
    </ligand>
</feature>
<keyword evidence="4 5" id="KW-0057">Aromatic amino acid biosynthesis</keyword>
<dbReference type="InterPro" id="IPR035902">
    <property type="entry name" value="Nuc_phospho_transferase"/>
</dbReference>
<feature type="binding site" evidence="5">
    <location>
        <position position="103"/>
    </location>
    <ligand>
        <name>Mg(2+)</name>
        <dbReference type="ChEBI" id="CHEBI:18420"/>
        <label>1</label>
    </ligand>
</feature>
<keyword evidence="2 5" id="KW-0808">Transferase</keyword>
<comment type="cofactor">
    <cofactor evidence="5">
        <name>Mg(2+)</name>
        <dbReference type="ChEBI" id="CHEBI:18420"/>
    </cofactor>
    <text evidence="5">Binds 2 magnesium ions per monomer.</text>
</comment>
<comment type="caution">
    <text evidence="5">Lacks conserved residue(s) required for the propagation of feature annotation.</text>
</comment>
<dbReference type="PANTHER" id="PTHR43285">
    <property type="entry name" value="ANTHRANILATE PHOSPHORIBOSYLTRANSFERASE"/>
    <property type="match status" value="1"/>
</dbReference>
<feature type="binding site" evidence="5">
    <location>
        <begin position="94"/>
        <end position="95"/>
    </location>
    <ligand>
        <name>5-phospho-alpha-D-ribose 1-diphosphate</name>
        <dbReference type="ChEBI" id="CHEBI:58017"/>
    </ligand>
</feature>
<evidence type="ECO:0000313" key="8">
    <source>
        <dbReference type="EMBL" id="WRP18515.1"/>
    </source>
</evidence>
<evidence type="ECO:0000259" key="6">
    <source>
        <dbReference type="Pfam" id="PF00591"/>
    </source>
</evidence>
<accession>A0ABZ1C0X9</accession>
<feature type="binding site" evidence="5">
    <location>
        <position position="236"/>
    </location>
    <ligand>
        <name>Mg(2+)</name>
        <dbReference type="ChEBI" id="CHEBI:18420"/>
        <label>2</label>
    </ligand>
</feature>
<name>A0ABZ1C0X9_9FIRM</name>
<feature type="binding site" evidence="5">
    <location>
        <position position="177"/>
    </location>
    <ligand>
        <name>anthranilate</name>
        <dbReference type="ChEBI" id="CHEBI:16567"/>
        <label>2</label>
    </ligand>
</feature>
<dbReference type="InterPro" id="IPR017459">
    <property type="entry name" value="Glycosyl_Trfase_fam3_N_dom"/>
</dbReference>
<keyword evidence="5" id="KW-0028">Amino-acid biosynthesis</keyword>
<evidence type="ECO:0000256" key="3">
    <source>
        <dbReference type="ARBA" id="ARBA00022822"/>
    </source>
</evidence>
<reference evidence="8 9" key="1">
    <citation type="journal article" date="2024" name="Front. Microbiol.">
        <title>Novel thermophilic genera Geochorda gen. nov. and Carboxydochorda gen. nov. from the deep terrestrial subsurface reveal the ecophysiological diversity in the class Limnochordia.</title>
        <authorList>
            <person name="Karnachuk O.V."/>
            <person name="Lukina A.P."/>
            <person name="Avakyan M.R."/>
            <person name="Kadnikov V.V."/>
            <person name="Begmatov S."/>
            <person name="Beletsky A.V."/>
            <person name="Vlasova K.G."/>
            <person name="Novikov A.A."/>
            <person name="Shcherbakova V.A."/>
            <person name="Mardanov A.V."/>
            <person name="Ravin N.V."/>
        </authorList>
    </citation>
    <scope>NUCLEOTIDE SEQUENCE [LARGE SCALE GENOMIC DNA]</scope>
    <source>
        <strain evidence="8 9">L945</strain>
    </source>
</reference>